<dbReference type="InterPro" id="IPR000310">
    <property type="entry name" value="Orn/Lys/Arg_deCO2ase_major_dom"/>
</dbReference>
<dbReference type="InterPro" id="IPR052357">
    <property type="entry name" value="Orn_Lys_Arg_decarboxylase-I"/>
</dbReference>
<evidence type="ECO:0000259" key="7">
    <source>
        <dbReference type="Pfam" id="PF03711"/>
    </source>
</evidence>
<accession>A0A1H9VPX2</accession>
<dbReference type="Gene3D" id="3.40.640.10">
    <property type="entry name" value="Type I PLP-dependent aspartate aminotransferase-like (Major domain)"/>
    <property type="match status" value="1"/>
</dbReference>
<dbReference type="PANTHER" id="PTHR43277:SF3">
    <property type="entry name" value="DECARBOXYLASE, PUTATIVE-RELATED"/>
    <property type="match status" value="1"/>
</dbReference>
<feature type="domain" description="Orn/Lys/Arg decarboxylase C-terminal" evidence="7">
    <location>
        <begin position="399"/>
        <end position="457"/>
    </location>
</feature>
<gene>
    <name evidence="8" type="ORF">SAMN04487944_12555</name>
</gene>
<evidence type="ECO:0000256" key="3">
    <source>
        <dbReference type="ARBA" id="ARBA00022793"/>
    </source>
</evidence>
<dbReference type="PANTHER" id="PTHR43277">
    <property type="entry name" value="ARGININE DECARBOXYLASE"/>
    <property type="match status" value="1"/>
</dbReference>
<evidence type="ECO:0000259" key="6">
    <source>
        <dbReference type="Pfam" id="PF01276"/>
    </source>
</evidence>
<reference evidence="8 9" key="1">
    <citation type="submission" date="2016-10" db="EMBL/GenBank/DDBJ databases">
        <authorList>
            <person name="de Groot N.N."/>
        </authorList>
    </citation>
    <scope>NUCLEOTIDE SEQUENCE [LARGE SCALE GENOMIC DNA]</scope>
    <source>
        <strain evidence="8 9">CGMCC 1.7727</strain>
    </source>
</reference>
<dbReference type="Proteomes" id="UP000199687">
    <property type="component" value="Unassembled WGS sequence"/>
</dbReference>
<dbReference type="SUPFAM" id="SSF55904">
    <property type="entry name" value="Ornithine decarboxylase C-terminal domain"/>
    <property type="match status" value="1"/>
</dbReference>
<keyword evidence="4" id="KW-0663">Pyridoxal phosphate</keyword>
<dbReference type="SUPFAM" id="SSF53383">
    <property type="entry name" value="PLP-dependent transferases"/>
    <property type="match status" value="1"/>
</dbReference>
<dbReference type="OrthoDB" id="9815233at2"/>
<proteinExistence type="inferred from homology"/>
<dbReference type="RefSeq" id="WP_089744007.1">
    <property type="nucleotide sequence ID" value="NZ_FOGL01000025.1"/>
</dbReference>
<comment type="similarity">
    <text evidence="2">Belongs to the Orn/Lys/Arg decarboxylase class-I family.</text>
</comment>
<evidence type="ECO:0000313" key="9">
    <source>
        <dbReference type="Proteomes" id="UP000199687"/>
    </source>
</evidence>
<evidence type="ECO:0000313" key="8">
    <source>
        <dbReference type="EMBL" id="SES23273.1"/>
    </source>
</evidence>
<dbReference type="AlphaFoldDB" id="A0A1H9VPX2"/>
<dbReference type="InterPro" id="IPR036633">
    <property type="entry name" value="Prn/Lys/Arg_de-COase_C_sf"/>
</dbReference>
<evidence type="ECO:0000256" key="5">
    <source>
        <dbReference type="ARBA" id="ARBA00023239"/>
    </source>
</evidence>
<sequence>MQSNQARTPLLDKAIQHIEKFPYSFHVPGHKNGQVTASSRHDLFKDMMRLDLTEIPGLDDLHAPDGVIQEAETLAADWFQTGSTFFLVNGSTVGNLAMILATCEADDLVLVQRNCHKSVLNGLELAGARPVFLAPQLNPQTNRYEHPSYKDIVSACKSNPDAKALILTYPDYFGKIFELEKIIKVAHEYDIPVLVDEAHGCHFSVPFFEMDSAVHLGADIVVQSAHKMTPALTMGAFLHISKKTGKINKQKVAHYLQLLQSSSPSYLIMISLDIARFYLANYTKEQYNQLMIYLRKVRHIFRSNDFWDLEISDDPLKLVLKAAGGVSTEEIMNSLELEGLIAEMKTDEDILLVFGMEPHMDAAVLEAAVEKVKANLKKYSKHVEKHDKIENNDQKIIYRTETLSLSYQQMKAKGTKWVELEDSVGYVAADTITPYPPGIPLIAKGERITSRHVGVIKELQKKKISFQPSREIIGLYVFE</sequence>
<dbReference type="Pfam" id="PF01276">
    <property type="entry name" value="OKR_DC_1"/>
    <property type="match status" value="1"/>
</dbReference>
<evidence type="ECO:0000256" key="2">
    <source>
        <dbReference type="ARBA" id="ARBA00010671"/>
    </source>
</evidence>
<evidence type="ECO:0000256" key="1">
    <source>
        <dbReference type="ARBA" id="ARBA00001933"/>
    </source>
</evidence>
<dbReference type="InterPro" id="IPR008286">
    <property type="entry name" value="Prn/Lys/Arg_de-COase_C"/>
</dbReference>
<dbReference type="STRING" id="531814.SAMN04487944_12555"/>
<dbReference type="EMBL" id="FOGL01000025">
    <property type="protein sequence ID" value="SES23273.1"/>
    <property type="molecule type" value="Genomic_DNA"/>
</dbReference>
<dbReference type="GO" id="GO:0016831">
    <property type="term" value="F:carboxy-lyase activity"/>
    <property type="evidence" value="ECO:0007669"/>
    <property type="project" value="UniProtKB-KW"/>
</dbReference>
<keyword evidence="5" id="KW-0456">Lyase</keyword>
<organism evidence="8 9">
    <name type="scientific">Gracilibacillus ureilyticus</name>
    <dbReference type="NCBI Taxonomy" id="531814"/>
    <lineage>
        <taxon>Bacteria</taxon>
        <taxon>Bacillati</taxon>
        <taxon>Bacillota</taxon>
        <taxon>Bacilli</taxon>
        <taxon>Bacillales</taxon>
        <taxon>Bacillaceae</taxon>
        <taxon>Gracilibacillus</taxon>
    </lineage>
</organism>
<dbReference type="InterPro" id="IPR015421">
    <property type="entry name" value="PyrdxlP-dep_Trfase_major"/>
</dbReference>
<protein>
    <submittedName>
        <fullName evidence="8">Lysine decarboxylase</fullName>
    </submittedName>
</protein>
<comment type="cofactor">
    <cofactor evidence="1">
        <name>pyridoxal 5'-phosphate</name>
        <dbReference type="ChEBI" id="CHEBI:597326"/>
    </cofactor>
</comment>
<keyword evidence="9" id="KW-1185">Reference proteome</keyword>
<feature type="domain" description="Orn/Lys/Arg decarboxylases family 1 pyridoxal-P attachment site" evidence="6">
    <location>
        <begin position="8"/>
        <end position="307"/>
    </location>
</feature>
<dbReference type="Pfam" id="PF03711">
    <property type="entry name" value="OKR_DC_1_C"/>
    <property type="match status" value="1"/>
</dbReference>
<dbReference type="Gene3D" id="3.90.100.10">
    <property type="entry name" value="Orn/Lys/Arg decarboxylase, C-terminal domain"/>
    <property type="match status" value="1"/>
</dbReference>
<keyword evidence="3" id="KW-0210">Decarboxylase</keyword>
<dbReference type="InterPro" id="IPR015424">
    <property type="entry name" value="PyrdxlP-dep_Trfase"/>
</dbReference>
<name>A0A1H9VPX2_9BACI</name>
<evidence type="ECO:0000256" key="4">
    <source>
        <dbReference type="ARBA" id="ARBA00022898"/>
    </source>
</evidence>